<feature type="repeat" description="WD" evidence="6">
    <location>
        <begin position="169"/>
        <end position="211"/>
    </location>
</feature>
<proteinExistence type="inferred from homology"/>
<feature type="repeat" description="WD" evidence="6">
    <location>
        <begin position="343"/>
        <end position="373"/>
    </location>
</feature>
<dbReference type="OrthoDB" id="2096344at2759"/>
<evidence type="ECO:0000256" key="6">
    <source>
        <dbReference type="PROSITE-ProRule" id="PRU00221"/>
    </source>
</evidence>
<keyword evidence="4" id="KW-0833">Ubl conjugation pathway</keyword>
<dbReference type="InterPro" id="IPR015943">
    <property type="entry name" value="WD40/YVTN_repeat-like_dom_sf"/>
</dbReference>
<dbReference type="Proteomes" id="UP000244005">
    <property type="component" value="Unassembled WGS sequence"/>
</dbReference>
<evidence type="ECO:0000256" key="3">
    <source>
        <dbReference type="ARBA" id="ARBA00022737"/>
    </source>
</evidence>
<evidence type="ECO:0000256" key="4">
    <source>
        <dbReference type="ARBA" id="ARBA00022786"/>
    </source>
</evidence>
<dbReference type="GO" id="GO:0005634">
    <property type="term" value="C:nucleus"/>
    <property type="evidence" value="ECO:0000318"/>
    <property type="project" value="GO_Central"/>
</dbReference>
<feature type="repeat" description="WD" evidence="6">
    <location>
        <begin position="375"/>
        <end position="417"/>
    </location>
</feature>
<name>A0A2R6W4J9_MARPO</name>
<dbReference type="SMART" id="SM00320">
    <property type="entry name" value="WD40"/>
    <property type="match status" value="6"/>
</dbReference>
<dbReference type="InterPro" id="IPR020472">
    <property type="entry name" value="WD40_PAC1"/>
</dbReference>
<dbReference type="PANTHER" id="PTHR22852:SF0">
    <property type="entry name" value="DENTICLELESS PROTEIN HOMOLOG"/>
    <property type="match status" value="1"/>
</dbReference>
<protein>
    <submittedName>
        <fullName evidence="8">Uncharacterized protein</fullName>
    </submittedName>
</protein>
<keyword evidence="9" id="KW-1185">Reference proteome</keyword>
<gene>
    <name evidence="8" type="ORF">MARPO_0154s0005</name>
</gene>
<organism evidence="8 9">
    <name type="scientific">Marchantia polymorpha</name>
    <name type="common">Common liverwort</name>
    <name type="synonym">Marchantia aquatica</name>
    <dbReference type="NCBI Taxonomy" id="3197"/>
    <lineage>
        <taxon>Eukaryota</taxon>
        <taxon>Viridiplantae</taxon>
        <taxon>Streptophyta</taxon>
        <taxon>Embryophyta</taxon>
        <taxon>Marchantiophyta</taxon>
        <taxon>Marchantiopsida</taxon>
        <taxon>Marchantiidae</taxon>
        <taxon>Marchantiales</taxon>
        <taxon>Marchantiaceae</taxon>
        <taxon>Marchantia</taxon>
    </lineage>
</organism>
<dbReference type="PROSITE" id="PS50082">
    <property type="entry name" value="WD_REPEATS_2"/>
    <property type="match status" value="4"/>
</dbReference>
<dbReference type="Pfam" id="PF00400">
    <property type="entry name" value="WD40"/>
    <property type="match status" value="5"/>
</dbReference>
<dbReference type="PROSITE" id="PS00678">
    <property type="entry name" value="WD_REPEATS_1"/>
    <property type="match status" value="3"/>
</dbReference>
<comment type="pathway">
    <text evidence="1">Protein modification; protein ubiquitination.</text>
</comment>
<evidence type="ECO:0000313" key="8">
    <source>
        <dbReference type="EMBL" id="PTQ28774.1"/>
    </source>
</evidence>
<dbReference type="GO" id="GO:0043161">
    <property type="term" value="P:proteasome-mediated ubiquitin-dependent protein catabolic process"/>
    <property type="evidence" value="ECO:0000318"/>
    <property type="project" value="GO_Central"/>
</dbReference>
<feature type="region of interest" description="Disordered" evidence="7">
    <location>
        <begin position="503"/>
        <end position="531"/>
    </location>
</feature>
<dbReference type="InterPro" id="IPR001680">
    <property type="entry name" value="WD40_rpt"/>
</dbReference>
<comment type="similarity">
    <text evidence="5">Belongs to the WD repeat cdt2 family.</text>
</comment>
<feature type="repeat" description="WD" evidence="6">
    <location>
        <begin position="127"/>
        <end position="168"/>
    </location>
</feature>
<feature type="region of interest" description="Disordered" evidence="7">
    <location>
        <begin position="583"/>
        <end position="611"/>
    </location>
</feature>
<dbReference type="EMBL" id="KZ772824">
    <property type="protein sequence ID" value="PTQ28774.1"/>
    <property type="molecule type" value="Genomic_DNA"/>
</dbReference>
<dbReference type="GO" id="GO:0030674">
    <property type="term" value="F:protein-macromolecule adaptor activity"/>
    <property type="evidence" value="ECO:0000318"/>
    <property type="project" value="GO_Central"/>
</dbReference>
<dbReference type="SUPFAM" id="SSF50978">
    <property type="entry name" value="WD40 repeat-like"/>
    <property type="match status" value="1"/>
</dbReference>
<evidence type="ECO:0000256" key="1">
    <source>
        <dbReference type="ARBA" id="ARBA00004906"/>
    </source>
</evidence>
<reference evidence="9" key="1">
    <citation type="journal article" date="2017" name="Cell">
        <title>Insights into land plant evolution garnered from the Marchantia polymorpha genome.</title>
        <authorList>
            <person name="Bowman J.L."/>
            <person name="Kohchi T."/>
            <person name="Yamato K.T."/>
            <person name="Jenkins J."/>
            <person name="Shu S."/>
            <person name="Ishizaki K."/>
            <person name="Yamaoka S."/>
            <person name="Nishihama R."/>
            <person name="Nakamura Y."/>
            <person name="Berger F."/>
            <person name="Adam C."/>
            <person name="Aki S.S."/>
            <person name="Althoff F."/>
            <person name="Araki T."/>
            <person name="Arteaga-Vazquez M.A."/>
            <person name="Balasubrmanian S."/>
            <person name="Barry K."/>
            <person name="Bauer D."/>
            <person name="Boehm C.R."/>
            <person name="Briginshaw L."/>
            <person name="Caballero-Perez J."/>
            <person name="Catarino B."/>
            <person name="Chen F."/>
            <person name="Chiyoda S."/>
            <person name="Chovatia M."/>
            <person name="Davies K.M."/>
            <person name="Delmans M."/>
            <person name="Demura T."/>
            <person name="Dierschke T."/>
            <person name="Dolan L."/>
            <person name="Dorantes-Acosta A.E."/>
            <person name="Eklund D.M."/>
            <person name="Florent S.N."/>
            <person name="Flores-Sandoval E."/>
            <person name="Fujiyama A."/>
            <person name="Fukuzawa H."/>
            <person name="Galik B."/>
            <person name="Grimanelli D."/>
            <person name="Grimwood J."/>
            <person name="Grossniklaus U."/>
            <person name="Hamada T."/>
            <person name="Haseloff J."/>
            <person name="Hetherington A.J."/>
            <person name="Higo A."/>
            <person name="Hirakawa Y."/>
            <person name="Hundley H.N."/>
            <person name="Ikeda Y."/>
            <person name="Inoue K."/>
            <person name="Inoue S.I."/>
            <person name="Ishida S."/>
            <person name="Jia Q."/>
            <person name="Kakita M."/>
            <person name="Kanazawa T."/>
            <person name="Kawai Y."/>
            <person name="Kawashima T."/>
            <person name="Kennedy M."/>
            <person name="Kinose K."/>
            <person name="Kinoshita T."/>
            <person name="Kohara Y."/>
            <person name="Koide E."/>
            <person name="Komatsu K."/>
            <person name="Kopischke S."/>
            <person name="Kubo M."/>
            <person name="Kyozuka J."/>
            <person name="Lagercrantz U."/>
            <person name="Lin S.S."/>
            <person name="Lindquist E."/>
            <person name="Lipzen A.M."/>
            <person name="Lu C.W."/>
            <person name="De Luna E."/>
            <person name="Martienssen R.A."/>
            <person name="Minamino N."/>
            <person name="Mizutani M."/>
            <person name="Mizutani M."/>
            <person name="Mochizuki N."/>
            <person name="Monte I."/>
            <person name="Mosher R."/>
            <person name="Nagasaki H."/>
            <person name="Nakagami H."/>
            <person name="Naramoto S."/>
            <person name="Nishitani K."/>
            <person name="Ohtani M."/>
            <person name="Okamoto T."/>
            <person name="Okumura M."/>
            <person name="Phillips J."/>
            <person name="Pollak B."/>
            <person name="Reinders A."/>
            <person name="Rovekamp M."/>
            <person name="Sano R."/>
            <person name="Sawa S."/>
            <person name="Schmid M.W."/>
            <person name="Shirakawa M."/>
            <person name="Solano R."/>
            <person name="Spunde A."/>
            <person name="Suetsugu N."/>
            <person name="Sugano S."/>
            <person name="Sugiyama A."/>
            <person name="Sun R."/>
            <person name="Suzuki Y."/>
            <person name="Takenaka M."/>
            <person name="Takezawa D."/>
            <person name="Tomogane H."/>
            <person name="Tsuzuki M."/>
            <person name="Ueda T."/>
            <person name="Umeda M."/>
            <person name="Ward J.M."/>
            <person name="Watanabe Y."/>
            <person name="Yazaki K."/>
            <person name="Yokoyama R."/>
            <person name="Yoshitake Y."/>
            <person name="Yotsui I."/>
            <person name="Zachgo S."/>
            <person name="Schmutz J."/>
        </authorList>
    </citation>
    <scope>NUCLEOTIDE SEQUENCE [LARGE SCALE GENOMIC DNA]</scope>
    <source>
        <strain evidence="9">Tak-1</strain>
    </source>
</reference>
<dbReference type="InterPro" id="IPR036322">
    <property type="entry name" value="WD40_repeat_dom_sf"/>
</dbReference>
<evidence type="ECO:0000256" key="2">
    <source>
        <dbReference type="ARBA" id="ARBA00022574"/>
    </source>
</evidence>
<dbReference type="InterPro" id="IPR051865">
    <property type="entry name" value="WD-repeat_CDT2_adapter"/>
</dbReference>
<evidence type="ECO:0000256" key="5">
    <source>
        <dbReference type="ARBA" id="ARBA00038344"/>
    </source>
</evidence>
<dbReference type="PROSITE" id="PS50294">
    <property type="entry name" value="WD_REPEATS_REGION"/>
    <property type="match status" value="3"/>
</dbReference>
<feature type="compositionally biased region" description="Low complexity" evidence="7">
    <location>
        <begin position="710"/>
        <end position="721"/>
    </location>
</feature>
<feature type="region of interest" description="Disordered" evidence="7">
    <location>
        <begin position="643"/>
        <end position="726"/>
    </location>
</feature>
<dbReference type="AlphaFoldDB" id="A0A2R6W4J9"/>
<feature type="compositionally biased region" description="Polar residues" evidence="7">
    <location>
        <begin position="503"/>
        <end position="526"/>
    </location>
</feature>
<keyword evidence="3" id="KW-0677">Repeat</keyword>
<feature type="compositionally biased region" description="Polar residues" evidence="7">
    <location>
        <begin position="598"/>
        <end position="609"/>
    </location>
</feature>
<dbReference type="CDD" id="cd00200">
    <property type="entry name" value="WD40"/>
    <property type="match status" value="1"/>
</dbReference>
<dbReference type="InterPro" id="IPR019775">
    <property type="entry name" value="WD40_repeat_CS"/>
</dbReference>
<keyword evidence="2 6" id="KW-0853">WD repeat</keyword>
<dbReference type="Gene3D" id="2.130.10.10">
    <property type="entry name" value="YVTN repeat-like/Quinoprotein amine dehydrogenase"/>
    <property type="match status" value="2"/>
</dbReference>
<sequence>MQMGTAWELLACDTVPTSQAMKPTARLPSLFQTLNLRQIRTSKVRQFPYEGEWTSDGQTSGEGVLTVQNQSYRAPPLSLSFAKKRWEGEMLAVADEEGYVSIFNTNGQLPSMVDCFSKTRDVRSKLWMAHTNAVFDVCWTKDDTHILTASGDQTIRLWDIENKRGVGVMMGHSGSVKSLCVHPSQSDLFVSGSRDGTVAFWDLRSQSGSLAGCSKYMPVTKIKDAHKGVMNARRRKGYTRSVTAVLYLKDERLVATAGANDGVVKFWDTRKLKCPVTHSPSERVSSGTRMHGIAGLSQDPSGTRLIATCVDSKIYMYDVMGLAKGELKTFSGHTMGSFYIKASFSPDGSHILGGSTDHNAYLWKVDRPEDAPTLLRGHSGEVTAVDWCPMEHCKVATCSDDYTVRVWNLRAPRFSQRLTPKYNGFPSCRRQEESHVVQDYSYSNILGLEDSQHPLQTSLPQHEKTHPTDKDGHLNILRLVEDSQHPLPLGSRPYLLTTATEDGTNIEHNPFSTSLQRTESSETNSLSEDEQQDVNAAKSTATSFDFKRIHFGSTKAPPIKRTRVLFSSKDRLPDEVFTIHSVQSSEERRHQGEEANITPRTQRGSSEKQVTPPFKRTRVPFRDLNGDGGKTGGISLSVAEVQVDSSRQFSDSEKENDYSYVGLKNSVGDKHSTPPFKRSRALSDFSTHAENECEVRRCQEDSPLGQSDGSPSSVLSPPSSLQRRRKTIMDYFSLRPLSSEACPKTGKGSG</sequence>
<evidence type="ECO:0000256" key="7">
    <source>
        <dbReference type="SAM" id="MobiDB-lite"/>
    </source>
</evidence>
<accession>A0A2R6W4J9</accession>
<evidence type="ECO:0000313" key="9">
    <source>
        <dbReference type="Proteomes" id="UP000244005"/>
    </source>
</evidence>
<dbReference type="PRINTS" id="PR00320">
    <property type="entry name" value="GPROTEINBRPT"/>
</dbReference>
<dbReference type="Gramene" id="Mp8g16590.1">
    <property type="protein sequence ID" value="Mp8g16590.1.cds"/>
    <property type="gene ID" value="Mp8g16590"/>
</dbReference>
<feature type="compositionally biased region" description="Basic and acidic residues" evidence="7">
    <location>
        <begin position="687"/>
        <end position="700"/>
    </location>
</feature>
<dbReference type="PANTHER" id="PTHR22852">
    <property type="entry name" value="LETHAL 2 DENTICLELESS PROTEIN RETINOIC ACID-REGULATED NUCLEAR MATRIX-ASSOCIATED PROTEIN"/>
    <property type="match status" value="1"/>
</dbReference>